<dbReference type="Pfam" id="PF00027">
    <property type="entry name" value="cNMP_binding"/>
    <property type="match status" value="1"/>
</dbReference>
<dbReference type="CDD" id="cd00038">
    <property type="entry name" value="CAP_ED"/>
    <property type="match status" value="1"/>
</dbReference>
<dbReference type="InterPro" id="IPR014710">
    <property type="entry name" value="RmlC-like_jellyroll"/>
</dbReference>
<evidence type="ECO:0000256" key="12">
    <source>
        <dbReference type="ARBA" id="ARBA00031697"/>
    </source>
</evidence>
<dbReference type="PROSITE" id="PS51063">
    <property type="entry name" value="HTH_CRP_2"/>
    <property type="match status" value="1"/>
</dbReference>
<dbReference type="Pfam" id="PF13545">
    <property type="entry name" value="HTH_Crp_2"/>
    <property type="match status" value="1"/>
</dbReference>
<dbReference type="Gene3D" id="2.60.120.10">
    <property type="entry name" value="Jelly Rolls"/>
    <property type="match status" value="1"/>
</dbReference>
<protein>
    <recommendedName>
        <fullName evidence="3">CRP-like protein Clp</fullName>
    </recommendedName>
    <alternativeName>
        <fullName evidence="12">Catabolite activation-like protein</fullName>
    </alternativeName>
</protein>
<dbReference type="InterPro" id="IPR050397">
    <property type="entry name" value="Env_Response_Regulators"/>
</dbReference>
<evidence type="ECO:0000313" key="16">
    <source>
        <dbReference type="Proteomes" id="UP001064632"/>
    </source>
</evidence>
<dbReference type="PRINTS" id="PR00034">
    <property type="entry name" value="HTHCRP"/>
</dbReference>
<keyword evidence="4" id="KW-0678">Repressor</keyword>
<dbReference type="InterPro" id="IPR036388">
    <property type="entry name" value="WH-like_DNA-bd_sf"/>
</dbReference>
<sequence>MNAALATPTTESAALVWPLVGNDVGFDKGLDFEQLRQRLPLTRRRLKAGQSLYRAGQKFDALYLVHAGFLRVSQVSEDGREQVLGFRMRGELLGAESIGLRAHVCDAVALDSAEVWELPYPAMLRTCAEMPELQARLTAAMAEEMRRDRQWMLVFGTLNAEQRVATFLLDLAERHAGLGYSAKSYVLRMSRMDIASFLALKHETVSRILTHLSDIGCIQVQRRDVTLLDERRLRAIACLRCA</sequence>
<dbReference type="SUPFAM" id="SSF46785">
    <property type="entry name" value="Winged helix' DNA-binding domain"/>
    <property type="match status" value="1"/>
</dbReference>
<evidence type="ECO:0000256" key="10">
    <source>
        <dbReference type="ARBA" id="ARBA00023159"/>
    </source>
</evidence>
<evidence type="ECO:0000256" key="2">
    <source>
        <dbReference type="ARBA" id="ARBA00011738"/>
    </source>
</evidence>
<reference evidence="15" key="1">
    <citation type="submission" date="2022-09" db="EMBL/GenBank/DDBJ databases">
        <title>Tahibacter sp. nov., isolated from a fresh water.</title>
        <authorList>
            <person name="Baek J.H."/>
            <person name="Lee J.K."/>
            <person name="Kim J.M."/>
            <person name="Jeon C.O."/>
        </authorList>
    </citation>
    <scope>NUCLEOTIDE SEQUENCE</scope>
    <source>
        <strain evidence="15">W38</strain>
    </source>
</reference>
<dbReference type="Gene3D" id="1.10.10.10">
    <property type="entry name" value="Winged helix-like DNA-binding domain superfamily/Winged helix DNA-binding domain"/>
    <property type="match status" value="1"/>
</dbReference>
<feature type="domain" description="HTH crp-type" evidence="14">
    <location>
        <begin position="158"/>
        <end position="231"/>
    </location>
</feature>
<evidence type="ECO:0000256" key="4">
    <source>
        <dbReference type="ARBA" id="ARBA00022491"/>
    </source>
</evidence>
<keyword evidence="11" id="KW-0804">Transcription</keyword>
<evidence type="ECO:0000256" key="5">
    <source>
        <dbReference type="ARBA" id="ARBA00022533"/>
    </source>
</evidence>
<organism evidence="15 16">
    <name type="scientific">Tahibacter amnicola</name>
    <dbReference type="NCBI Taxonomy" id="2976241"/>
    <lineage>
        <taxon>Bacteria</taxon>
        <taxon>Pseudomonadati</taxon>
        <taxon>Pseudomonadota</taxon>
        <taxon>Gammaproteobacteria</taxon>
        <taxon>Lysobacterales</taxon>
        <taxon>Rhodanobacteraceae</taxon>
        <taxon>Tahibacter</taxon>
    </lineage>
</organism>
<accession>A0ABY6B9B9</accession>
<comment type="subcellular location">
    <subcellularLocation>
        <location evidence="1">Cytoplasm</location>
    </subcellularLocation>
</comment>
<evidence type="ECO:0000256" key="1">
    <source>
        <dbReference type="ARBA" id="ARBA00004496"/>
    </source>
</evidence>
<gene>
    <name evidence="15" type="ORF">N4264_17135</name>
</gene>
<evidence type="ECO:0000256" key="3">
    <source>
        <dbReference type="ARBA" id="ARBA00020769"/>
    </source>
</evidence>
<dbReference type="PROSITE" id="PS50042">
    <property type="entry name" value="CNMP_BINDING_3"/>
    <property type="match status" value="1"/>
</dbReference>
<evidence type="ECO:0000313" key="15">
    <source>
        <dbReference type="EMBL" id="UXI66465.1"/>
    </source>
</evidence>
<keyword evidence="6" id="KW-0973">c-di-GMP</keyword>
<dbReference type="SMART" id="SM00419">
    <property type="entry name" value="HTH_CRP"/>
    <property type="match status" value="1"/>
</dbReference>
<evidence type="ECO:0000259" key="13">
    <source>
        <dbReference type="PROSITE" id="PS50042"/>
    </source>
</evidence>
<dbReference type="Proteomes" id="UP001064632">
    <property type="component" value="Chromosome"/>
</dbReference>
<evidence type="ECO:0000256" key="9">
    <source>
        <dbReference type="ARBA" id="ARBA00023125"/>
    </source>
</evidence>
<keyword evidence="16" id="KW-1185">Reference proteome</keyword>
<dbReference type="PANTHER" id="PTHR24567">
    <property type="entry name" value="CRP FAMILY TRANSCRIPTIONAL REGULATORY PROTEIN"/>
    <property type="match status" value="1"/>
</dbReference>
<dbReference type="RefSeq" id="WP_261693449.1">
    <property type="nucleotide sequence ID" value="NZ_CP104694.1"/>
</dbReference>
<dbReference type="InterPro" id="IPR012318">
    <property type="entry name" value="HTH_CRP"/>
</dbReference>
<evidence type="ECO:0000256" key="6">
    <source>
        <dbReference type="ARBA" id="ARBA00022636"/>
    </source>
</evidence>
<dbReference type="InterPro" id="IPR000595">
    <property type="entry name" value="cNMP-bd_dom"/>
</dbReference>
<evidence type="ECO:0000256" key="8">
    <source>
        <dbReference type="ARBA" id="ARBA00023026"/>
    </source>
</evidence>
<keyword evidence="8" id="KW-0843">Virulence</keyword>
<keyword evidence="10" id="KW-0010">Activator</keyword>
<keyword evidence="5" id="KW-0021">Allosteric enzyme</keyword>
<dbReference type="EMBL" id="CP104694">
    <property type="protein sequence ID" value="UXI66465.1"/>
    <property type="molecule type" value="Genomic_DNA"/>
</dbReference>
<evidence type="ECO:0000256" key="7">
    <source>
        <dbReference type="ARBA" id="ARBA00023015"/>
    </source>
</evidence>
<feature type="domain" description="Cyclic nucleotide-binding" evidence="13">
    <location>
        <begin position="41"/>
        <end position="98"/>
    </location>
</feature>
<comment type="subunit">
    <text evidence="2">Homodimer.</text>
</comment>
<dbReference type="PANTHER" id="PTHR24567:SF75">
    <property type="entry name" value="FUMARATE AND NITRATE REDUCTION REGULATORY PROTEIN"/>
    <property type="match status" value="1"/>
</dbReference>
<dbReference type="InterPro" id="IPR018490">
    <property type="entry name" value="cNMP-bd_dom_sf"/>
</dbReference>
<evidence type="ECO:0000259" key="14">
    <source>
        <dbReference type="PROSITE" id="PS51063"/>
    </source>
</evidence>
<name>A0ABY6B9B9_9GAMM</name>
<proteinExistence type="predicted"/>
<dbReference type="SUPFAM" id="SSF51206">
    <property type="entry name" value="cAMP-binding domain-like"/>
    <property type="match status" value="1"/>
</dbReference>
<evidence type="ECO:0000256" key="11">
    <source>
        <dbReference type="ARBA" id="ARBA00023163"/>
    </source>
</evidence>
<dbReference type="SMART" id="SM00100">
    <property type="entry name" value="cNMP"/>
    <property type="match status" value="1"/>
</dbReference>
<keyword evidence="7" id="KW-0805">Transcription regulation</keyword>
<keyword evidence="9" id="KW-0238">DNA-binding</keyword>
<dbReference type="InterPro" id="IPR036390">
    <property type="entry name" value="WH_DNA-bd_sf"/>
</dbReference>